<proteinExistence type="predicted"/>
<comment type="caution">
    <text evidence="2">The sequence shown here is derived from an EMBL/GenBank/DDBJ whole genome shotgun (WGS) entry which is preliminary data.</text>
</comment>
<keyword evidence="1" id="KW-0472">Membrane</keyword>
<feature type="transmembrane region" description="Helical" evidence="1">
    <location>
        <begin position="21"/>
        <end position="43"/>
    </location>
</feature>
<organism evidence="2 3">
    <name type="scientific">Luteimonas kalidii</name>
    <dbReference type="NCBI Taxonomy" id="3042025"/>
    <lineage>
        <taxon>Bacteria</taxon>
        <taxon>Pseudomonadati</taxon>
        <taxon>Pseudomonadota</taxon>
        <taxon>Gammaproteobacteria</taxon>
        <taxon>Lysobacterales</taxon>
        <taxon>Lysobacteraceae</taxon>
        <taxon>Luteimonas</taxon>
    </lineage>
</organism>
<evidence type="ECO:0000256" key="1">
    <source>
        <dbReference type="SAM" id="Phobius"/>
    </source>
</evidence>
<feature type="transmembrane region" description="Helical" evidence="1">
    <location>
        <begin position="102"/>
        <end position="126"/>
    </location>
</feature>
<dbReference type="EMBL" id="JARXRO010000017">
    <property type="protein sequence ID" value="MDH5834438.1"/>
    <property type="molecule type" value="Genomic_DNA"/>
</dbReference>
<reference evidence="2 3" key="1">
    <citation type="submission" date="2023-04" db="EMBL/GenBank/DDBJ databases">
        <title>Luteimonas sp. M1R5S59.</title>
        <authorList>
            <person name="Sun J.-Q."/>
        </authorList>
    </citation>
    <scope>NUCLEOTIDE SEQUENCE [LARGE SCALE GENOMIC DNA]</scope>
    <source>
        <strain evidence="2 3">M1R5S59</strain>
    </source>
</reference>
<evidence type="ECO:0000313" key="2">
    <source>
        <dbReference type="EMBL" id="MDH5834438.1"/>
    </source>
</evidence>
<sequence length="127" mass="13895">MGDWQTHEARSQQLADSVRRYLVAAHTGGIATVLATASSLAAQQIHPRWALWPIGVFAIGLLLAGISMLLAQHREMKRRDAAKAGKEDPEFSFLWWSWSWNWLSLIVFVGAVAAALWGLGSISLAVG</sequence>
<feature type="transmembrane region" description="Helical" evidence="1">
    <location>
        <begin position="49"/>
        <end position="71"/>
    </location>
</feature>
<evidence type="ECO:0000313" key="3">
    <source>
        <dbReference type="Proteomes" id="UP001156873"/>
    </source>
</evidence>
<protein>
    <submittedName>
        <fullName evidence="2">Uncharacterized protein</fullName>
    </submittedName>
</protein>
<name>A0ABT6JUR9_9GAMM</name>
<dbReference type="RefSeq" id="WP_280578819.1">
    <property type="nucleotide sequence ID" value="NZ_JARXRO010000017.1"/>
</dbReference>
<gene>
    <name evidence="2" type="ORF">QFW81_10955</name>
</gene>
<keyword evidence="1" id="KW-1133">Transmembrane helix</keyword>
<keyword evidence="3" id="KW-1185">Reference proteome</keyword>
<dbReference type="Proteomes" id="UP001156873">
    <property type="component" value="Unassembled WGS sequence"/>
</dbReference>
<keyword evidence="1" id="KW-0812">Transmembrane</keyword>
<accession>A0ABT6JUR9</accession>